<evidence type="ECO:0000313" key="3">
    <source>
        <dbReference type="EMBL" id="TXB62168.1"/>
    </source>
</evidence>
<sequence length="71" mass="8195">MRKRQALKALPKNAPSHTAKSNFQDIPPVEGYREKSNLEPVFSFKFFPMIILSILLLILVVFNFDLVKEAF</sequence>
<dbReference type="AlphaFoldDB" id="A0A5C6RIB2"/>
<evidence type="ECO:0000256" key="2">
    <source>
        <dbReference type="SAM" id="Phobius"/>
    </source>
</evidence>
<feature type="region of interest" description="Disordered" evidence="1">
    <location>
        <begin position="1"/>
        <end position="27"/>
    </location>
</feature>
<name>A0A5C6RIB2_9BACT</name>
<dbReference type="RefSeq" id="WP_147168453.1">
    <property type="nucleotide sequence ID" value="NZ_VOOR01000035.1"/>
</dbReference>
<accession>A0A5C6RIB2</accession>
<comment type="caution">
    <text evidence="3">The sequence shown here is derived from an EMBL/GenBank/DDBJ whole genome shotgun (WGS) entry which is preliminary data.</text>
</comment>
<dbReference type="EMBL" id="VOOR01000035">
    <property type="protein sequence ID" value="TXB62168.1"/>
    <property type="molecule type" value="Genomic_DNA"/>
</dbReference>
<keyword evidence="2" id="KW-1133">Transmembrane helix</keyword>
<gene>
    <name evidence="3" type="ORF">FRY97_15405</name>
</gene>
<feature type="compositionally biased region" description="Polar residues" evidence="1">
    <location>
        <begin position="15"/>
        <end position="24"/>
    </location>
</feature>
<keyword evidence="2" id="KW-0812">Transmembrane</keyword>
<protein>
    <submittedName>
        <fullName evidence="3">Uncharacterized protein</fullName>
    </submittedName>
</protein>
<feature type="transmembrane region" description="Helical" evidence="2">
    <location>
        <begin position="42"/>
        <end position="64"/>
    </location>
</feature>
<evidence type="ECO:0000256" key="1">
    <source>
        <dbReference type="SAM" id="MobiDB-lite"/>
    </source>
</evidence>
<reference evidence="3 4" key="1">
    <citation type="submission" date="2019-08" db="EMBL/GenBank/DDBJ databases">
        <title>Genome of Phaeodactylibacter luteus.</title>
        <authorList>
            <person name="Bowman J.P."/>
        </authorList>
    </citation>
    <scope>NUCLEOTIDE SEQUENCE [LARGE SCALE GENOMIC DNA]</scope>
    <source>
        <strain evidence="3 4">KCTC 42180</strain>
    </source>
</reference>
<keyword evidence="4" id="KW-1185">Reference proteome</keyword>
<keyword evidence="2" id="KW-0472">Membrane</keyword>
<proteinExistence type="predicted"/>
<dbReference type="Proteomes" id="UP000321580">
    <property type="component" value="Unassembled WGS sequence"/>
</dbReference>
<organism evidence="3 4">
    <name type="scientific">Phaeodactylibacter luteus</name>
    <dbReference type="NCBI Taxonomy" id="1564516"/>
    <lineage>
        <taxon>Bacteria</taxon>
        <taxon>Pseudomonadati</taxon>
        <taxon>Bacteroidota</taxon>
        <taxon>Saprospiria</taxon>
        <taxon>Saprospirales</taxon>
        <taxon>Haliscomenobacteraceae</taxon>
        <taxon>Phaeodactylibacter</taxon>
    </lineage>
</organism>
<evidence type="ECO:0000313" key="4">
    <source>
        <dbReference type="Proteomes" id="UP000321580"/>
    </source>
</evidence>